<name>A0A269TBL8_MEGEL</name>
<accession>A0A269TBL8</accession>
<protein>
    <submittedName>
        <fullName evidence="1">DUF554 domain-containing protein</fullName>
    </submittedName>
</protein>
<dbReference type="GeneID" id="97491248"/>
<gene>
    <name evidence="1" type="ORF">C6Y28_03810</name>
</gene>
<reference evidence="1 2" key="1">
    <citation type="journal article" date="2018" name="Genome Announc.">
        <title>Complete genomes of two Megasphaera elsdenii strains, NCIMB 702410 and ATCC 25940.</title>
        <authorList>
            <person name="Hatmaker E.A."/>
            <person name="O'Dell K."/>
            <person name="Riley L.A."/>
            <person name="Klingeman D.M."/>
            <person name="Guss A.M."/>
        </authorList>
    </citation>
    <scope>NUCLEOTIDE SEQUENCE [LARGE SCALE GENOMIC DNA]</scope>
    <source>
        <strain evidence="1 2">NCIMB702410</strain>
    </source>
</reference>
<sequence length="225" mass="24364">MFAVIVNAVTSSLGALLGFFLKRGIPERFTKAIFGVISLCVAIMGIQGAVQSQNLLLVLASMVIGTLVGTLIGIEDGMNRFGEFLKKRMGRGDDSRFVRGFVTLSIMQVIGAMAIIGPVQAALGSNDLLYFKSALDFTSSFIFGTLYGLGVVPVGIVLFLYQGFFYLLATFVMPLMTPDVVRELNAVGSVMILGIALNMFQLTKLKVADFLPALFIPIIYYHLIV</sequence>
<dbReference type="AlphaFoldDB" id="A0A269TBL8"/>
<dbReference type="PANTHER" id="PTHR36111">
    <property type="entry name" value="INNER MEMBRANE PROTEIN-RELATED"/>
    <property type="match status" value="1"/>
</dbReference>
<dbReference type="Proteomes" id="UP000238358">
    <property type="component" value="Chromosome"/>
</dbReference>
<evidence type="ECO:0000313" key="1">
    <source>
        <dbReference type="EMBL" id="AVO26806.1"/>
    </source>
</evidence>
<dbReference type="OrthoDB" id="9797976at2"/>
<proteinExistence type="predicted"/>
<organism evidence="1 2">
    <name type="scientific">Megasphaera elsdenii</name>
    <dbReference type="NCBI Taxonomy" id="907"/>
    <lineage>
        <taxon>Bacteria</taxon>
        <taxon>Bacillati</taxon>
        <taxon>Bacillota</taxon>
        <taxon>Negativicutes</taxon>
        <taxon>Veillonellales</taxon>
        <taxon>Veillonellaceae</taxon>
        <taxon>Megasphaera</taxon>
    </lineage>
</organism>
<dbReference type="EMBL" id="CP027569">
    <property type="protein sequence ID" value="AVO26806.1"/>
    <property type="molecule type" value="Genomic_DNA"/>
</dbReference>
<dbReference type="PANTHER" id="PTHR36111:SF2">
    <property type="entry name" value="INNER MEMBRANE PROTEIN"/>
    <property type="match status" value="1"/>
</dbReference>
<dbReference type="InterPro" id="IPR007563">
    <property type="entry name" value="DUF554"/>
</dbReference>
<dbReference type="Pfam" id="PF04474">
    <property type="entry name" value="DUF554"/>
    <property type="match status" value="1"/>
</dbReference>
<dbReference type="RefSeq" id="WP_014015280.1">
    <property type="nucleotide sequence ID" value="NZ_CABMON010000023.1"/>
</dbReference>
<evidence type="ECO:0000313" key="2">
    <source>
        <dbReference type="Proteomes" id="UP000238358"/>
    </source>
</evidence>